<proteinExistence type="predicted"/>
<gene>
    <name evidence="3" type="ORF">SAMN02927903_02177</name>
</gene>
<feature type="domain" description="AB hydrolase-1" evidence="2">
    <location>
        <begin position="14"/>
        <end position="114"/>
    </location>
</feature>
<dbReference type="InterPro" id="IPR029058">
    <property type="entry name" value="AB_hydrolase_fold"/>
</dbReference>
<organism evidence="3 4">
    <name type="scientific">Flavobacterium caeni</name>
    <dbReference type="NCBI Taxonomy" id="490189"/>
    <lineage>
        <taxon>Bacteria</taxon>
        <taxon>Pseudomonadati</taxon>
        <taxon>Bacteroidota</taxon>
        <taxon>Flavobacteriia</taxon>
        <taxon>Flavobacteriales</taxon>
        <taxon>Flavobacteriaceae</taxon>
        <taxon>Flavobacterium</taxon>
    </lineage>
</organism>
<accession>A0A1G5I9K9</accession>
<reference evidence="3 4" key="1">
    <citation type="submission" date="2016-10" db="EMBL/GenBank/DDBJ databases">
        <authorList>
            <person name="de Groot N.N."/>
        </authorList>
    </citation>
    <scope>NUCLEOTIDE SEQUENCE [LARGE SCALE GENOMIC DNA]</scope>
    <source>
        <strain evidence="3 4">CGMCC 1.7031</strain>
    </source>
</reference>
<dbReference type="STRING" id="490189.SAMN02927903_02177"/>
<dbReference type="GO" id="GO:0016787">
    <property type="term" value="F:hydrolase activity"/>
    <property type="evidence" value="ECO:0007669"/>
    <property type="project" value="UniProtKB-KW"/>
</dbReference>
<dbReference type="RefSeq" id="WP_091143356.1">
    <property type="nucleotide sequence ID" value="NZ_FMVF01000009.1"/>
</dbReference>
<keyword evidence="4" id="KW-1185">Reference proteome</keyword>
<evidence type="ECO:0000313" key="3">
    <source>
        <dbReference type="EMBL" id="SCY72647.1"/>
    </source>
</evidence>
<dbReference type="EMBL" id="FMVF01000009">
    <property type="protein sequence ID" value="SCY72647.1"/>
    <property type="molecule type" value="Genomic_DNA"/>
</dbReference>
<sequence>MNTLHSKIEGQGQPLLILHGYLGMSDNWKTLATQYAAQGFETHAIDLRNHGRSFHSDEFTYAAMVQDVYDYCQEHQLQNIDLIGHSMGGKVGMFFAMTHPELLHKLVVADIAPRYYAPHHQDIMSALSAVDFSKKPSRNDVEEILKPQIPDFGTRQFLMKNLYWVEEGQLGFRFNLPVFQRQIENIGQPLPSDAHFDKPTLFLRGDKSGYIGQQDEIEIAYHFPKAQIETISNAGHWLHAENPTAFFEKTVAFLK</sequence>
<dbReference type="PANTHER" id="PTHR46118:SF4">
    <property type="entry name" value="PROTEIN ABHD11"/>
    <property type="match status" value="1"/>
</dbReference>
<dbReference type="Gene3D" id="3.40.50.1820">
    <property type="entry name" value="alpha/beta hydrolase"/>
    <property type="match status" value="1"/>
</dbReference>
<dbReference type="InterPro" id="IPR000073">
    <property type="entry name" value="AB_hydrolase_1"/>
</dbReference>
<dbReference type="Proteomes" id="UP000199354">
    <property type="component" value="Unassembled WGS sequence"/>
</dbReference>
<dbReference type="OrthoDB" id="9808398at2"/>
<dbReference type="Pfam" id="PF00561">
    <property type="entry name" value="Abhydrolase_1"/>
    <property type="match status" value="1"/>
</dbReference>
<evidence type="ECO:0000256" key="1">
    <source>
        <dbReference type="ARBA" id="ARBA00022801"/>
    </source>
</evidence>
<evidence type="ECO:0000313" key="4">
    <source>
        <dbReference type="Proteomes" id="UP000199354"/>
    </source>
</evidence>
<dbReference type="SUPFAM" id="SSF53474">
    <property type="entry name" value="alpha/beta-Hydrolases"/>
    <property type="match status" value="1"/>
</dbReference>
<evidence type="ECO:0000259" key="2">
    <source>
        <dbReference type="Pfam" id="PF00561"/>
    </source>
</evidence>
<protein>
    <submittedName>
        <fullName evidence="3">Pimeloyl-ACP methyl ester carboxylesterase</fullName>
    </submittedName>
</protein>
<dbReference type="PANTHER" id="PTHR46118">
    <property type="entry name" value="PROTEIN ABHD11"/>
    <property type="match status" value="1"/>
</dbReference>
<keyword evidence="1" id="KW-0378">Hydrolase</keyword>
<dbReference type="AlphaFoldDB" id="A0A1G5I9K9"/>
<name>A0A1G5I9K9_9FLAO</name>